<dbReference type="AlphaFoldDB" id="A0A4Y7Q557"/>
<organism evidence="1 2">
    <name type="scientific">Rickenella mellea</name>
    <dbReference type="NCBI Taxonomy" id="50990"/>
    <lineage>
        <taxon>Eukaryota</taxon>
        <taxon>Fungi</taxon>
        <taxon>Dikarya</taxon>
        <taxon>Basidiomycota</taxon>
        <taxon>Agaricomycotina</taxon>
        <taxon>Agaricomycetes</taxon>
        <taxon>Hymenochaetales</taxon>
        <taxon>Rickenellaceae</taxon>
        <taxon>Rickenella</taxon>
    </lineage>
</organism>
<evidence type="ECO:0000313" key="2">
    <source>
        <dbReference type="Proteomes" id="UP000294933"/>
    </source>
</evidence>
<keyword evidence="2" id="KW-1185">Reference proteome</keyword>
<accession>A0A4Y7Q557</accession>
<name>A0A4Y7Q557_9AGAM</name>
<dbReference type="EMBL" id="ML170173">
    <property type="protein sequence ID" value="TDL22704.1"/>
    <property type="molecule type" value="Genomic_DNA"/>
</dbReference>
<dbReference type="VEuPathDB" id="FungiDB:BD410DRAFT_193835"/>
<protein>
    <submittedName>
        <fullName evidence="1">Uncharacterized protein</fullName>
    </submittedName>
</protein>
<reference evidence="1 2" key="1">
    <citation type="submission" date="2018-06" db="EMBL/GenBank/DDBJ databases">
        <title>A transcriptomic atlas of mushroom development highlights an independent origin of complex multicellularity.</title>
        <authorList>
            <consortium name="DOE Joint Genome Institute"/>
            <person name="Krizsan K."/>
            <person name="Almasi E."/>
            <person name="Merenyi Z."/>
            <person name="Sahu N."/>
            <person name="Viragh M."/>
            <person name="Koszo T."/>
            <person name="Mondo S."/>
            <person name="Kiss B."/>
            <person name="Balint B."/>
            <person name="Kues U."/>
            <person name="Barry K."/>
            <person name="Hegedus J.C."/>
            <person name="Henrissat B."/>
            <person name="Johnson J."/>
            <person name="Lipzen A."/>
            <person name="Ohm R."/>
            <person name="Nagy I."/>
            <person name="Pangilinan J."/>
            <person name="Yan J."/>
            <person name="Xiong Y."/>
            <person name="Grigoriev I.V."/>
            <person name="Hibbett D.S."/>
            <person name="Nagy L.G."/>
        </authorList>
    </citation>
    <scope>NUCLEOTIDE SEQUENCE [LARGE SCALE GENOMIC DNA]</scope>
    <source>
        <strain evidence="1 2">SZMC22713</strain>
    </source>
</reference>
<proteinExistence type="predicted"/>
<sequence length="162" mass="17611">MSSTAVAVGASEEVVTASHTLRLCPIELRLFHKLPDPQIYSSAANRTTVGCASESVVPLSILLPRALLEVVLFCDRPETAARSNQLWLCKILVPIFRDPRIASAQMDHGKCSRSSKLDSGRPTKHVRFMCVGFRMSGSGGGIRRGADAAMGSWYPLQQGPTW</sequence>
<dbReference type="Proteomes" id="UP000294933">
    <property type="component" value="Unassembled WGS sequence"/>
</dbReference>
<evidence type="ECO:0000313" key="1">
    <source>
        <dbReference type="EMBL" id="TDL22704.1"/>
    </source>
</evidence>
<gene>
    <name evidence="1" type="ORF">BD410DRAFT_193835</name>
</gene>